<dbReference type="EMBL" id="CP139558">
    <property type="protein sequence ID" value="WPU96899.1"/>
    <property type="molecule type" value="Genomic_DNA"/>
</dbReference>
<dbReference type="InterPro" id="IPR014710">
    <property type="entry name" value="RmlC-like_jellyroll"/>
</dbReference>
<organism evidence="2 3">
    <name type="scientific">Mucilaginibacter sabulilitoris</name>
    <dbReference type="NCBI Taxonomy" id="1173583"/>
    <lineage>
        <taxon>Bacteria</taxon>
        <taxon>Pseudomonadati</taxon>
        <taxon>Bacteroidota</taxon>
        <taxon>Sphingobacteriia</taxon>
        <taxon>Sphingobacteriales</taxon>
        <taxon>Sphingobacteriaceae</taxon>
        <taxon>Mucilaginibacter</taxon>
    </lineage>
</organism>
<proteinExistence type="predicted"/>
<reference evidence="2 3" key="1">
    <citation type="submission" date="2023-11" db="EMBL/GenBank/DDBJ databases">
        <title>Analysis of the Genomes of Mucilaginibacter gossypii cycad 4 and M. sabulilitoris SNA2: microbes with the potential for plant growth promotion.</title>
        <authorList>
            <person name="Hirsch A.M."/>
            <person name="Humm E."/>
            <person name="Rubbi M."/>
            <person name="Del Vecchio G."/>
            <person name="Ha S.M."/>
            <person name="Pellegrini M."/>
            <person name="Gunsalus R.P."/>
        </authorList>
    </citation>
    <scope>NUCLEOTIDE SEQUENCE [LARGE SCALE GENOMIC DNA]</scope>
    <source>
        <strain evidence="2 3">SNA2</strain>
    </source>
</reference>
<accession>A0ABZ0TUW4</accession>
<evidence type="ECO:0000313" key="2">
    <source>
        <dbReference type="EMBL" id="WPU96899.1"/>
    </source>
</evidence>
<gene>
    <name evidence="2" type="ORF">SNE25_15365</name>
</gene>
<sequence>MSSFVFSFDSVKNIKIMQIAKDRIELPLAVHYKPDDYIIFQRYFTDDQGRPVVAVEGKTPPKGGPPEHVHIKQDEYLRVISGTMGIKEPGKPERFITAGETVLWEAGVTHKFWNAGEDTLHYDGWVTPVDSFVFLLSEIHKAVYAGNYKPSMFDIAFLMRRYRSEFRMTEIPGFIQATYFPLLVSLGKWLGKYRKYENAPESVH</sequence>
<dbReference type="CDD" id="cd02208">
    <property type="entry name" value="cupin_RmlC-like"/>
    <property type="match status" value="1"/>
</dbReference>
<name>A0ABZ0TUW4_9SPHI</name>
<feature type="domain" description="Cupin type-2" evidence="1">
    <location>
        <begin position="60"/>
        <end position="121"/>
    </location>
</feature>
<dbReference type="Proteomes" id="UP001324380">
    <property type="component" value="Chromosome"/>
</dbReference>
<dbReference type="SUPFAM" id="SSF51182">
    <property type="entry name" value="RmlC-like cupins"/>
    <property type="match status" value="1"/>
</dbReference>
<dbReference type="Pfam" id="PF07883">
    <property type="entry name" value="Cupin_2"/>
    <property type="match status" value="1"/>
</dbReference>
<evidence type="ECO:0000259" key="1">
    <source>
        <dbReference type="Pfam" id="PF07883"/>
    </source>
</evidence>
<dbReference type="Gene3D" id="2.60.120.10">
    <property type="entry name" value="Jelly Rolls"/>
    <property type="match status" value="1"/>
</dbReference>
<protein>
    <submittedName>
        <fullName evidence="2">Cupin domain-containing protein</fullName>
    </submittedName>
</protein>
<keyword evidence="3" id="KW-1185">Reference proteome</keyword>
<dbReference type="InterPro" id="IPR013096">
    <property type="entry name" value="Cupin_2"/>
</dbReference>
<evidence type="ECO:0000313" key="3">
    <source>
        <dbReference type="Proteomes" id="UP001324380"/>
    </source>
</evidence>
<dbReference type="RefSeq" id="WP_321565985.1">
    <property type="nucleotide sequence ID" value="NZ_CP139558.1"/>
</dbReference>
<dbReference type="InterPro" id="IPR011051">
    <property type="entry name" value="RmlC_Cupin_sf"/>
</dbReference>